<keyword evidence="2" id="KW-1185">Reference proteome</keyword>
<name>A0A834MRT3_VESVU</name>
<protein>
    <submittedName>
        <fullName evidence="1">Uncharacterized protein</fullName>
    </submittedName>
</protein>
<dbReference type="EMBL" id="JACSEA010000018">
    <property type="protein sequence ID" value="KAF7382997.1"/>
    <property type="molecule type" value="Genomic_DNA"/>
</dbReference>
<reference evidence="1" key="1">
    <citation type="journal article" date="2020" name="G3 (Bethesda)">
        <title>High-Quality Assemblies for Three Invasive Social Wasps from the &lt;i&gt;Vespula&lt;/i&gt; Genus.</title>
        <authorList>
            <person name="Harrop T.W.R."/>
            <person name="Guhlin J."/>
            <person name="McLaughlin G.M."/>
            <person name="Permina E."/>
            <person name="Stockwell P."/>
            <person name="Gilligan J."/>
            <person name="Le Lec M.F."/>
            <person name="Gruber M.A.M."/>
            <person name="Quinn O."/>
            <person name="Lovegrove M."/>
            <person name="Duncan E.J."/>
            <person name="Remnant E.J."/>
            <person name="Van Eeckhoven J."/>
            <person name="Graham B."/>
            <person name="Knapp R.A."/>
            <person name="Langford K.W."/>
            <person name="Kronenberg Z."/>
            <person name="Press M.O."/>
            <person name="Eacker S.M."/>
            <person name="Wilson-Rankin E.E."/>
            <person name="Purcell J."/>
            <person name="Lester P.J."/>
            <person name="Dearden P.K."/>
        </authorList>
    </citation>
    <scope>NUCLEOTIDE SEQUENCE</scope>
    <source>
        <strain evidence="1">Marl-1</strain>
    </source>
</reference>
<organism evidence="1 2">
    <name type="scientific">Vespula vulgaris</name>
    <name type="common">Yellow jacket</name>
    <name type="synonym">Wasp</name>
    <dbReference type="NCBI Taxonomy" id="7454"/>
    <lineage>
        <taxon>Eukaryota</taxon>
        <taxon>Metazoa</taxon>
        <taxon>Ecdysozoa</taxon>
        <taxon>Arthropoda</taxon>
        <taxon>Hexapoda</taxon>
        <taxon>Insecta</taxon>
        <taxon>Pterygota</taxon>
        <taxon>Neoptera</taxon>
        <taxon>Endopterygota</taxon>
        <taxon>Hymenoptera</taxon>
        <taxon>Apocrita</taxon>
        <taxon>Aculeata</taxon>
        <taxon>Vespoidea</taxon>
        <taxon>Vespidae</taxon>
        <taxon>Vespinae</taxon>
        <taxon>Vespula</taxon>
    </lineage>
</organism>
<accession>A0A834MRT3</accession>
<dbReference type="AlphaFoldDB" id="A0A834MRT3"/>
<comment type="caution">
    <text evidence="1">The sequence shown here is derived from an EMBL/GenBank/DDBJ whole genome shotgun (WGS) entry which is preliminary data.</text>
</comment>
<evidence type="ECO:0000313" key="1">
    <source>
        <dbReference type="EMBL" id="KAF7382997.1"/>
    </source>
</evidence>
<gene>
    <name evidence="1" type="ORF">HZH66_013399</name>
</gene>
<sequence length="78" mass="8845">MRFGKEKSDEKSLIVSIEDTSSPQVLLSRIPMIFLITRPLAIINLELQSICLGYLPKEAYRGCAMELMGPFVFPRFGH</sequence>
<proteinExistence type="predicted"/>
<evidence type="ECO:0000313" key="2">
    <source>
        <dbReference type="Proteomes" id="UP000614350"/>
    </source>
</evidence>
<dbReference type="Proteomes" id="UP000614350">
    <property type="component" value="Unassembled WGS sequence"/>
</dbReference>